<keyword evidence="1" id="KW-0812">Transmembrane</keyword>
<evidence type="ECO:0000256" key="1">
    <source>
        <dbReference type="SAM" id="Phobius"/>
    </source>
</evidence>
<keyword evidence="1" id="KW-1133">Transmembrane helix</keyword>
<dbReference type="Proteomes" id="UP000324222">
    <property type="component" value="Unassembled WGS sequence"/>
</dbReference>
<dbReference type="EMBL" id="VSRR010000038">
    <property type="protein sequence ID" value="MPC08633.1"/>
    <property type="molecule type" value="Genomic_DNA"/>
</dbReference>
<evidence type="ECO:0000313" key="2">
    <source>
        <dbReference type="EMBL" id="MPC08633.1"/>
    </source>
</evidence>
<evidence type="ECO:0000313" key="3">
    <source>
        <dbReference type="Proteomes" id="UP000324222"/>
    </source>
</evidence>
<accession>A0A5B7CM25</accession>
<proteinExistence type="predicted"/>
<keyword evidence="3" id="KW-1185">Reference proteome</keyword>
<feature type="transmembrane region" description="Helical" evidence="1">
    <location>
        <begin position="6"/>
        <end position="28"/>
    </location>
</feature>
<name>A0A5B7CM25_PORTR</name>
<protein>
    <submittedName>
        <fullName evidence="2">Uncharacterized protein</fullName>
    </submittedName>
</protein>
<organism evidence="2 3">
    <name type="scientific">Portunus trituberculatus</name>
    <name type="common">Swimming crab</name>
    <name type="synonym">Neptunus trituberculatus</name>
    <dbReference type="NCBI Taxonomy" id="210409"/>
    <lineage>
        <taxon>Eukaryota</taxon>
        <taxon>Metazoa</taxon>
        <taxon>Ecdysozoa</taxon>
        <taxon>Arthropoda</taxon>
        <taxon>Crustacea</taxon>
        <taxon>Multicrustacea</taxon>
        <taxon>Malacostraca</taxon>
        <taxon>Eumalacostraca</taxon>
        <taxon>Eucarida</taxon>
        <taxon>Decapoda</taxon>
        <taxon>Pleocyemata</taxon>
        <taxon>Brachyura</taxon>
        <taxon>Eubrachyura</taxon>
        <taxon>Portunoidea</taxon>
        <taxon>Portunidae</taxon>
        <taxon>Portuninae</taxon>
        <taxon>Portunus</taxon>
    </lineage>
</organism>
<dbReference type="AlphaFoldDB" id="A0A5B7CM25"/>
<reference evidence="2 3" key="1">
    <citation type="submission" date="2019-05" db="EMBL/GenBank/DDBJ databases">
        <title>Another draft genome of Portunus trituberculatus and its Hox gene families provides insights of decapod evolution.</title>
        <authorList>
            <person name="Jeong J.-H."/>
            <person name="Song I."/>
            <person name="Kim S."/>
            <person name="Choi T."/>
            <person name="Kim D."/>
            <person name="Ryu S."/>
            <person name="Kim W."/>
        </authorList>
    </citation>
    <scope>NUCLEOTIDE SEQUENCE [LARGE SCALE GENOMIC DNA]</scope>
    <source>
        <tissue evidence="2">Muscle</tissue>
    </source>
</reference>
<comment type="caution">
    <text evidence="2">The sequence shown here is derived from an EMBL/GenBank/DDBJ whole genome shotgun (WGS) entry which is preliminary data.</text>
</comment>
<keyword evidence="1" id="KW-0472">Membrane</keyword>
<gene>
    <name evidence="2" type="ORF">E2C01_001224</name>
</gene>
<sequence length="85" mass="9374">MYSPPRSGFVVLFPATPLIEVVVVVVVFRPWDASDRGGTWRGVKETCFEIRAVSKHTGSNPVHGPSVDWAFSLGARVSKRVSFEI</sequence>